<evidence type="ECO:0000313" key="2">
    <source>
        <dbReference type="Proteomes" id="UP000007151"/>
    </source>
</evidence>
<sequence>MYSYLKVRQLIVYLKHIIVEDTTSAENGTMHVWKYQAKLEQLHDLGDFAKSVDGVYFNGMSEDGEAIVCGLARRPNRCCDAFIYLKIKDEDLLLTPSLPDTCLQKSSDDGEGHSVQGISIKNFIPMRTWNISYNGEMKTKSNTKVQVSAELVWSALWSPFEYDTQMSASCMAEDISREPWSRDYFKLLKKLHQTHYEQAGYISGNVRVNENSYNINMPCVRDRTFGQLREWRNFHRYVYHFIFLQNGDFIAVGTVSQPSVLSHLTIGYVCVKENQSVTAISGSDFKLYQHGENQVMPNDYGFVFQAGELKWSQRLGLCRVALQQHGAEVKIFLYILVSIHLYKIC</sequence>
<dbReference type="KEGG" id="dpl:KGM_203599"/>
<reference evidence="1 2" key="1">
    <citation type="journal article" date="2011" name="Cell">
        <title>The monarch butterfly genome yields insights into long-distance migration.</title>
        <authorList>
            <person name="Zhan S."/>
            <person name="Merlin C."/>
            <person name="Boore J.L."/>
            <person name="Reppert S.M."/>
        </authorList>
    </citation>
    <scope>NUCLEOTIDE SEQUENCE [LARGE SCALE GENOMIC DNA]</scope>
    <source>
        <strain evidence="1">F-2</strain>
    </source>
</reference>
<dbReference type="Proteomes" id="UP000007151">
    <property type="component" value="Unassembled WGS sequence"/>
</dbReference>
<gene>
    <name evidence="1" type="ORF">KGM_203599</name>
</gene>
<name>A0A212EM02_DANPL</name>
<dbReference type="PANTHER" id="PTHR34717">
    <property type="entry name" value="EG:BACR7A4.20 PROTEIN"/>
    <property type="match status" value="1"/>
</dbReference>
<organism evidence="1 2">
    <name type="scientific">Danaus plexippus plexippus</name>
    <dbReference type="NCBI Taxonomy" id="278856"/>
    <lineage>
        <taxon>Eukaryota</taxon>
        <taxon>Metazoa</taxon>
        <taxon>Ecdysozoa</taxon>
        <taxon>Arthropoda</taxon>
        <taxon>Hexapoda</taxon>
        <taxon>Insecta</taxon>
        <taxon>Pterygota</taxon>
        <taxon>Neoptera</taxon>
        <taxon>Endopterygota</taxon>
        <taxon>Lepidoptera</taxon>
        <taxon>Glossata</taxon>
        <taxon>Ditrysia</taxon>
        <taxon>Papilionoidea</taxon>
        <taxon>Nymphalidae</taxon>
        <taxon>Danainae</taxon>
        <taxon>Danaini</taxon>
        <taxon>Danaina</taxon>
        <taxon>Danaus</taxon>
        <taxon>Danaus</taxon>
    </lineage>
</organism>
<dbReference type="AlphaFoldDB" id="A0A212EM02"/>
<accession>A0A212EM02</accession>
<evidence type="ECO:0000313" key="1">
    <source>
        <dbReference type="EMBL" id="OWR42530.1"/>
    </source>
</evidence>
<comment type="caution">
    <text evidence="1">The sequence shown here is derived from an EMBL/GenBank/DDBJ whole genome shotgun (WGS) entry which is preliminary data.</text>
</comment>
<dbReference type="PANTHER" id="PTHR34717:SF1">
    <property type="entry name" value="EG:BACR7A4.20 PROTEIN"/>
    <property type="match status" value="1"/>
</dbReference>
<keyword evidence="2" id="KW-1185">Reference proteome</keyword>
<protein>
    <submittedName>
        <fullName evidence="1">Uncharacterized protein</fullName>
    </submittedName>
</protein>
<dbReference type="EMBL" id="AGBW02013944">
    <property type="protein sequence ID" value="OWR42530.1"/>
    <property type="molecule type" value="Genomic_DNA"/>
</dbReference>
<proteinExistence type="predicted"/>
<dbReference type="InParanoid" id="A0A212EM02"/>
<dbReference type="eggNOG" id="ENOG502QSFQ">
    <property type="taxonomic scope" value="Eukaryota"/>
</dbReference>